<organism evidence="2 3">
    <name type="scientific">Botrytis tulipae</name>
    <dbReference type="NCBI Taxonomy" id="87230"/>
    <lineage>
        <taxon>Eukaryota</taxon>
        <taxon>Fungi</taxon>
        <taxon>Dikarya</taxon>
        <taxon>Ascomycota</taxon>
        <taxon>Pezizomycotina</taxon>
        <taxon>Leotiomycetes</taxon>
        <taxon>Helotiales</taxon>
        <taxon>Sclerotiniaceae</taxon>
        <taxon>Botrytis</taxon>
    </lineage>
</organism>
<protein>
    <submittedName>
        <fullName evidence="2">Uncharacterized protein</fullName>
    </submittedName>
</protein>
<evidence type="ECO:0000313" key="2">
    <source>
        <dbReference type="EMBL" id="TGO14626.1"/>
    </source>
</evidence>
<evidence type="ECO:0000256" key="1">
    <source>
        <dbReference type="SAM" id="MobiDB-lite"/>
    </source>
</evidence>
<sequence>MPPQARPSGSSRPHKQGIPAKSHKSEATGTPVASTSTAGGNALRTTRRVTDATGSNEGNKEKAGTEGSEKKGTASEQSEKVAKVILRAYNARATKLGKAGNAAR</sequence>
<dbReference type="Proteomes" id="UP000297777">
    <property type="component" value="Unassembled WGS sequence"/>
</dbReference>
<feature type="region of interest" description="Disordered" evidence="1">
    <location>
        <begin position="1"/>
        <end position="80"/>
    </location>
</feature>
<name>A0A4Z1EQK9_9HELO</name>
<reference evidence="2 3" key="1">
    <citation type="submission" date="2017-12" db="EMBL/GenBank/DDBJ databases">
        <title>Comparative genomics of Botrytis spp.</title>
        <authorList>
            <person name="Valero-Jimenez C.A."/>
            <person name="Tapia P."/>
            <person name="Veloso J."/>
            <person name="Silva-Moreno E."/>
            <person name="Staats M."/>
            <person name="Valdes J.H."/>
            <person name="Van Kan J.A.L."/>
        </authorList>
    </citation>
    <scope>NUCLEOTIDE SEQUENCE [LARGE SCALE GENOMIC DNA]</scope>
    <source>
        <strain evidence="2 3">Bt9001</strain>
    </source>
</reference>
<gene>
    <name evidence="2" type="ORF">BTUL_0050g00210</name>
</gene>
<dbReference type="EMBL" id="PQXH01000050">
    <property type="protein sequence ID" value="TGO14626.1"/>
    <property type="molecule type" value="Genomic_DNA"/>
</dbReference>
<dbReference type="AlphaFoldDB" id="A0A4Z1EQK9"/>
<feature type="compositionally biased region" description="Polar residues" evidence="1">
    <location>
        <begin position="27"/>
        <end position="39"/>
    </location>
</feature>
<accession>A0A4Z1EQK9</accession>
<feature type="compositionally biased region" description="Basic and acidic residues" evidence="1">
    <location>
        <begin position="58"/>
        <end position="80"/>
    </location>
</feature>
<comment type="caution">
    <text evidence="2">The sequence shown here is derived from an EMBL/GenBank/DDBJ whole genome shotgun (WGS) entry which is preliminary data.</text>
</comment>
<keyword evidence="3" id="KW-1185">Reference proteome</keyword>
<proteinExistence type="predicted"/>
<evidence type="ECO:0000313" key="3">
    <source>
        <dbReference type="Proteomes" id="UP000297777"/>
    </source>
</evidence>